<keyword evidence="2" id="KW-1133">Transmembrane helix</keyword>
<feature type="transmembrane region" description="Helical" evidence="2">
    <location>
        <begin position="86"/>
        <end position="105"/>
    </location>
</feature>
<feature type="region of interest" description="Disordered" evidence="1">
    <location>
        <begin position="30"/>
        <end position="49"/>
    </location>
</feature>
<evidence type="ECO:0000256" key="3">
    <source>
        <dbReference type="SAM" id="SignalP"/>
    </source>
</evidence>
<keyword evidence="5" id="KW-1185">Reference proteome</keyword>
<dbReference type="Proteomes" id="UP000440578">
    <property type="component" value="Unassembled WGS sequence"/>
</dbReference>
<name>A0A6A4WQ02_AMPAM</name>
<evidence type="ECO:0000313" key="5">
    <source>
        <dbReference type="Proteomes" id="UP000440578"/>
    </source>
</evidence>
<evidence type="ECO:0000313" key="4">
    <source>
        <dbReference type="EMBL" id="KAF0305790.1"/>
    </source>
</evidence>
<gene>
    <name evidence="4" type="ORF">FJT64_022636</name>
</gene>
<sequence length="330" mass="35104">MTTLQTAVISFLALTFSPVFVMSSSYSSFSSSSVLPSVSGRQSSSGYGYSSEYSSPYGGDLYTAASGGGYGHDSYYKKCDCTKYDILGVVAGGAALAALGIYLLLQQAAAARALVDWTPQLPPLLTQALKLAMPQQDVAGKAVTTTCRLSRMLENGELTWSRAYGIGARSGYEEEGGFCDCFLGLVGALAGFTALAVLAAFALQQAAAAAAARSLPNDGLFDGTFNMEGLHFISRYLKLMMDNEDPCVPLRLCRINEDAEDLSPQIYTGVKLAGLPISWFLSFSSTARHSFNDLCSAIGDVHSRGGCDALYPGCSWREKRLQMGSAIQRS</sequence>
<keyword evidence="2" id="KW-0472">Membrane</keyword>
<comment type="caution">
    <text evidence="4">The sequence shown here is derived from an EMBL/GenBank/DDBJ whole genome shotgun (WGS) entry which is preliminary data.</text>
</comment>
<feature type="transmembrane region" description="Helical" evidence="2">
    <location>
        <begin position="182"/>
        <end position="203"/>
    </location>
</feature>
<dbReference type="AlphaFoldDB" id="A0A6A4WQ02"/>
<evidence type="ECO:0000256" key="2">
    <source>
        <dbReference type="SAM" id="Phobius"/>
    </source>
</evidence>
<organism evidence="4 5">
    <name type="scientific">Amphibalanus amphitrite</name>
    <name type="common">Striped barnacle</name>
    <name type="synonym">Balanus amphitrite</name>
    <dbReference type="NCBI Taxonomy" id="1232801"/>
    <lineage>
        <taxon>Eukaryota</taxon>
        <taxon>Metazoa</taxon>
        <taxon>Ecdysozoa</taxon>
        <taxon>Arthropoda</taxon>
        <taxon>Crustacea</taxon>
        <taxon>Multicrustacea</taxon>
        <taxon>Cirripedia</taxon>
        <taxon>Thoracica</taxon>
        <taxon>Thoracicalcarea</taxon>
        <taxon>Balanomorpha</taxon>
        <taxon>Balanoidea</taxon>
        <taxon>Balanidae</taxon>
        <taxon>Amphibalaninae</taxon>
        <taxon>Amphibalanus</taxon>
    </lineage>
</organism>
<reference evidence="4 5" key="1">
    <citation type="submission" date="2019-07" db="EMBL/GenBank/DDBJ databases">
        <title>Draft genome assembly of a fouling barnacle, Amphibalanus amphitrite (Darwin, 1854): The first reference genome for Thecostraca.</title>
        <authorList>
            <person name="Kim W."/>
        </authorList>
    </citation>
    <scope>NUCLEOTIDE SEQUENCE [LARGE SCALE GENOMIC DNA]</scope>
    <source>
        <strain evidence="4">SNU_AA5</strain>
        <tissue evidence="4">Soma without cirri and trophi</tissue>
    </source>
</reference>
<accession>A0A6A4WQ02</accession>
<protein>
    <submittedName>
        <fullName evidence="4">Uncharacterized protein</fullName>
    </submittedName>
</protein>
<dbReference type="EMBL" id="VIIS01000722">
    <property type="protein sequence ID" value="KAF0305790.1"/>
    <property type="molecule type" value="Genomic_DNA"/>
</dbReference>
<proteinExistence type="predicted"/>
<keyword evidence="2" id="KW-0812">Transmembrane</keyword>
<feature type="chain" id="PRO_5025601790" evidence="3">
    <location>
        <begin position="24"/>
        <end position="330"/>
    </location>
</feature>
<evidence type="ECO:0000256" key="1">
    <source>
        <dbReference type="SAM" id="MobiDB-lite"/>
    </source>
</evidence>
<feature type="signal peptide" evidence="3">
    <location>
        <begin position="1"/>
        <end position="23"/>
    </location>
</feature>
<keyword evidence="3" id="KW-0732">Signal</keyword>